<evidence type="ECO:0000256" key="6">
    <source>
        <dbReference type="ARBA" id="ARBA00023242"/>
    </source>
</evidence>
<evidence type="ECO:0000256" key="4">
    <source>
        <dbReference type="ARBA" id="ARBA00023125"/>
    </source>
</evidence>
<organism evidence="9 10">
    <name type="scientific">Suhomyces tanzawaensis NRRL Y-17324</name>
    <dbReference type="NCBI Taxonomy" id="984487"/>
    <lineage>
        <taxon>Eukaryota</taxon>
        <taxon>Fungi</taxon>
        <taxon>Dikarya</taxon>
        <taxon>Ascomycota</taxon>
        <taxon>Saccharomycotina</taxon>
        <taxon>Pichiomycetes</taxon>
        <taxon>Debaryomycetaceae</taxon>
        <taxon>Suhomyces</taxon>
    </lineage>
</organism>
<dbReference type="CDD" id="cd00067">
    <property type="entry name" value="GAL4"/>
    <property type="match status" value="1"/>
</dbReference>
<reference evidence="10" key="1">
    <citation type="submission" date="2016-05" db="EMBL/GenBank/DDBJ databases">
        <title>Comparative genomics of biotechnologically important yeasts.</title>
        <authorList>
            <consortium name="DOE Joint Genome Institute"/>
            <person name="Riley R."/>
            <person name="Haridas S."/>
            <person name="Wolfe K.H."/>
            <person name="Lopes M.R."/>
            <person name="Hittinger C.T."/>
            <person name="Goker M."/>
            <person name="Salamov A."/>
            <person name="Wisecaver J."/>
            <person name="Long T.M."/>
            <person name="Aerts A.L."/>
            <person name="Barry K."/>
            <person name="Choi C."/>
            <person name="Clum A."/>
            <person name="Coughlan A.Y."/>
            <person name="Deshpande S."/>
            <person name="Douglass A.P."/>
            <person name="Hanson S.J."/>
            <person name="Klenk H.-P."/>
            <person name="Labutti K."/>
            <person name="Lapidus A."/>
            <person name="Lindquist E."/>
            <person name="Lipzen A."/>
            <person name="Meier-Kolthoff J.P."/>
            <person name="Ohm R.A."/>
            <person name="Otillar R.P."/>
            <person name="Pangilinan J."/>
            <person name="Peng Y."/>
            <person name="Rokas A."/>
            <person name="Rosa C.A."/>
            <person name="Scheuner C."/>
            <person name="Sibirny A.A."/>
            <person name="Slot J.C."/>
            <person name="Stielow J.B."/>
            <person name="Sun H."/>
            <person name="Kurtzman C.P."/>
            <person name="Blackwell M."/>
            <person name="Grigoriev I.V."/>
            <person name="Jeffries T.W."/>
        </authorList>
    </citation>
    <scope>NUCLEOTIDE SEQUENCE [LARGE SCALE GENOMIC DNA]</scope>
    <source>
        <strain evidence="10">NRRL Y-17324</strain>
    </source>
</reference>
<dbReference type="SUPFAM" id="SSF57701">
    <property type="entry name" value="Zn2/Cys6 DNA-binding domain"/>
    <property type="match status" value="1"/>
</dbReference>
<keyword evidence="10" id="KW-1185">Reference proteome</keyword>
<dbReference type="OrthoDB" id="5121955at2759"/>
<feature type="region of interest" description="Disordered" evidence="7">
    <location>
        <begin position="119"/>
        <end position="169"/>
    </location>
</feature>
<evidence type="ECO:0000313" key="9">
    <source>
        <dbReference type="EMBL" id="ODV77303.1"/>
    </source>
</evidence>
<feature type="compositionally biased region" description="Pro residues" evidence="7">
    <location>
        <begin position="71"/>
        <end position="80"/>
    </location>
</feature>
<accession>A0A1E4SCT3</accession>
<feature type="compositionally biased region" description="Low complexity" evidence="7">
    <location>
        <begin position="61"/>
        <end position="70"/>
    </location>
</feature>
<dbReference type="Gene3D" id="4.10.240.10">
    <property type="entry name" value="Zn(2)-C6 fungal-type DNA-binding domain"/>
    <property type="match status" value="1"/>
</dbReference>
<keyword evidence="6" id="KW-0539">Nucleus</keyword>
<dbReference type="PROSITE" id="PS50048">
    <property type="entry name" value="ZN2_CY6_FUNGAL_2"/>
    <property type="match status" value="1"/>
</dbReference>
<dbReference type="InterPro" id="IPR036864">
    <property type="entry name" value="Zn2-C6_fun-type_DNA-bd_sf"/>
</dbReference>
<protein>
    <recommendedName>
        <fullName evidence="8">Zn(2)-C6 fungal-type domain-containing protein</fullName>
    </recommendedName>
</protein>
<evidence type="ECO:0000256" key="3">
    <source>
        <dbReference type="ARBA" id="ARBA00023015"/>
    </source>
</evidence>
<keyword evidence="5" id="KW-0804">Transcription</keyword>
<evidence type="ECO:0000259" key="8">
    <source>
        <dbReference type="PROSITE" id="PS50048"/>
    </source>
</evidence>
<evidence type="ECO:0000313" key="10">
    <source>
        <dbReference type="Proteomes" id="UP000094285"/>
    </source>
</evidence>
<dbReference type="InterPro" id="IPR001138">
    <property type="entry name" value="Zn2Cys6_DnaBD"/>
</dbReference>
<dbReference type="AlphaFoldDB" id="A0A1E4SCT3"/>
<feature type="compositionally biased region" description="Pro residues" evidence="7">
    <location>
        <begin position="136"/>
        <end position="154"/>
    </location>
</feature>
<dbReference type="GO" id="GO:0008270">
    <property type="term" value="F:zinc ion binding"/>
    <property type="evidence" value="ECO:0007669"/>
    <property type="project" value="InterPro"/>
</dbReference>
<dbReference type="PANTHER" id="PTHR47171:SF3">
    <property type="entry name" value="FARA-RELATED"/>
    <property type="match status" value="1"/>
</dbReference>
<keyword evidence="3" id="KW-0805">Transcription regulation</keyword>
<sequence>MDPLHHNTVKRQRSSRACSVCRARKIRCDSDKKFPCTNCVTFNCECTFPEPKRPKKTVSQPPLSITTILPPTIPPPGQYPGYVEPPYPYPPPAQTNSPGAQQYRYYPQMAHPVQAVQPVQAPGAPGIPGTPHQAILPPPQPPQPPQGPQGPQPPQQLVALPPNLNERNNDSRFTISFSYNHVVHGQPFNYVPPNVVSSGIHPQVPDDTEAYIPQNPIKNISSRDLTPIFDIERNTFQSNTEHGIKICLDRKLSEYFYFGESSCYTFLQDDNEQNTNWPVPEEENTQYKQPLRKPNNIPTQEVLCELAVLKIKRAFELPSKFICSLLIKSFFDNVYAQVPIIDKESFLRHFNDPNPKKHPPIMLLQAVLLVGSRTCRHPAILDENGGISTVSEALYLRTRAFCDTTLKFEYVGDLALEDDGHVIFNHPTVLVQTLALLSWYWDAPEDVSRGSYFVVKNAINVAQSYGFHRDMERSVVVNSLLKRYQKSKQVTAHKIRQQCFYWKKIWWWLFTRDRSLSISFGRPLAIDMKSCEIKMLTEEDYELYESEWSIKNKKDVIVRDFYLALIKISEITGIIINEHYVLHDTTPSKRKYNVVKQLNFLMRHFLQELPESLQFSINNPESWNIYSYLIGSLYYVGIYHINRVMLVAVNSTLSTNIYWGICFQSACIFSTIAQHFLNRTTETEKLAAPFQMLYTTSMFMVFLSYHTQSLNTIVAKTSTKQMDYCIEFLEHCNYLWPSMTYLLSSFFEEYNKDGESQFPIRAKQLIFKICVQYQSDITQLKNKAPDINFLLNQQGSKPEGSKFRLNELDFTDTHLPLYKVRTMSVPLLGTLPDFFKDFTAVQLFPLSRDKKDKTDDIHVPETLVEAPTIPTPPTLDSVDGNAYELPGVFERDDGTMAISEDLNGTHAALMTPSDVNLMFDNEYFLTALSGIDWYNIG</sequence>
<keyword evidence="4" id="KW-0238">DNA-binding</keyword>
<evidence type="ECO:0000256" key="1">
    <source>
        <dbReference type="ARBA" id="ARBA00022723"/>
    </source>
</evidence>
<dbReference type="GO" id="GO:0000981">
    <property type="term" value="F:DNA-binding transcription factor activity, RNA polymerase II-specific"/>
    <property type="evidence" value="ECO:0007669"/>
    <property type="project" value="InterPro"/>
</dbReference>
<evidence type="ECO:0000256" key="7">
    <source>
        <dbReference type="SAM" id="MobiDB-lite"/>
    </source>
</evidence>
<keyword evidence="1" id="KW-0479">Metal-binding</keyword>
<dbReference type="RefSeq" id="XP_020062425.1">
    <property type="nucleotide sequence ID" value="XM_020206962.1"/>
</dbReference>
<dbReference type="CDD" id="cd12148">
    <property type="entry name" value="fungal_TF_MHR"/>
    <property type="match status" value="1"/>
</dbReference>
<dbReference type="GeneID" id="30981099"/>
<feature type="region of interest" description="Disordered" evidence="7">
    <location>
        <begin position="52"/>
        <end position="80"/>
    </location>
</feature>
<dbReference type="GO" id="GO:0003677">
    <property type="term" value="F:DNA binding"/>
    <property type="evidence" value="ECO:0007669"/>
    <property type="project" value="UniProtKB-KW"/>
</dbReference>
<dbReference type="Proteomes" id="UP000094285">
    <property type="component" value="Unassembled WGS sequence"/>
</dbReference>
<evidence type="ECO:0000256" key="5">
    <source>
        <dbReference type="ARBA" id="ARBA00023163"/>
    </source>
</evidence>
<dbReference type="EMBL" id="KV453915">
    <property type="protein sequence ID" value="ODV77303.1"/>
    <property type="molecule type" value="Genomic_DNA"/>
</dbReference>
<dbReference type="PANTHER" id="PTHR47171">
    <property type="entry name" value="FARA-RELATED"/>
    <property type="match status" value="1"/>
</dbReference>
<dbReference type="InterPro" id="IPR007219">
    <property type="entry name" value="XnlR_reg_dom"/>
</dbReference>
<dbReference type="Pfam" id="PF00172">
    <property type="entry name" value="Zn_clus"/>
    <property type="match status" value="1"/>
</dbReference>
<dbReference type="InterPro" id="IPR052073">
    <property type="entry name" value="Amide_Lactam_Regulators"/>
</dbReference>
<gene>
    <name evidence="9" type="ORF">CANTADRAFT_23433</name>
</gene>
<evidence type="ECO:0000256" key="2">
    <source>
        <dbReference type="ARBA" id="ARBA00022833"/>
    </source>
</evidence>
<proteinExistence type="predicted"/>
<dbReference type="SMART" id="SM00906">
    <property type="entry name" value="Fungal_trans"/>
    <property type="match status" value="1"/>
</dbReference>
<dbReference type="STRING" id="984487.A0A1E4SCT3"/>
<dbReference type="PROSITE" id="PS00463">
    <property type="entry name" value="ZN2_CY6_FUNGAL_1"/>
    <property type="match status" value="1"/>
</dbReference>
<dbReference type="SMART" id="SM00066">
    <property type="entry name" value="GAL4"/>
    <property type="match status" value="1"/>
</dbReference>
<name>A0A1E4SCT3_9ASCO</name>
<keyword evidence="2" id="KW-0862">Zinc</keyword>
<dbReference type="GO" id="GO:0006351">
    <property type="term" value="P:DNA-templated transcription"/>
    <property type="evidence" value="ECO:0007669"/>
    <property type="project" value="InterPro"/>
</dbReference>
<feature type="domain" description="Zn(2)-C6 fungal-type" evidence="8">
    <location>
        <begin position="17"/>
        <end position="48"/>
    </location>
</feature>
<dbReference type="Pfam" id="PF04082">
    <property type="entry name" value="Fungal_trans"/>
    <property type="match status" value="1"/>
</dbReference>